<organism evidence="2 3">
    <name type="scientific">Vitis vinifera</name>
    <name type="common">Grape</name>
    <dbReference type="NCBI Taxonomy" id="29760"/>
    <lineage>
        <taxon>Eukaryota</taxon>
        <taxon>Viridiplantae</taxon>
        <taxon>Streptophyta</taxon>
        <taxon>Embryophyta</taxon>
        <taxon>Tracheophyta</taxon>
        <taxon>Spermatophyta</taxon>
        <taxon>Magnoliopsida</taxon>
        <taxon>eudicotyledons</taxon>
        <taxon>Gunneridae</taxon>
        <taxon>Pentapetalae</taxon>
        <taxon>rosids</taxon>
        <taxon>Vitales</taxon>
        <taxon>Vitaceae</taxon>
        <taxon>Viteae</taxon>
        <taxon>Vitis</taxon>
    </lineage>
</organism>
<accession>A0A438GUA6</accession>
<dbReference type="Proteomes" id="UP000288805">
    <property type="component" value="Unassembled WGS sequence"/>
</dbReference>
<evidence type="ECO:0000256" key="1">
    <source>
        <dbReference type="SAM" id="MobiDB-lite"/>
    </source>
</evidence>
<gene>
    <name evidence="2" type="ORF">CK203_059886</name>
</gene>
<dbReference type="AlphaFoldDB" id="A0A438GUA6"/>
<sequence>MLQWAIELSEYGIEFQPRLSMKGQVMADFVLEYSRKPIQHKNQVKKSGGLCGSMEPPVIRIRSRAPMQSQQENIWSKPSDWGSPPLTMKRSMRPSYPDWTSPWLYPSPGSGSIVIPNSW</sequence>
<feature type="compositionally biased region" description="Polar residues" evidence="1">
    <location>
        <begin position="66"/>
        <end position="76"/>
    </location>
</feature>
<dbReference type="EMBL" id="QGNW01000341">
    <property type="protein sequence ID" value="RVW75787.1"/>
    <property type="molecule type" value="Genomic_DNA"/>
</dbReference>
<evidence type="ECO:0000313" key="2">
    <source>
        <dbReference type="EMBL" id="RVW75787.1"/>
    </source>
</evidence>
<protein>
    <submittedName>
        <fullName evidence="2">Uncharacterized protein</fullName>
    </submittedName>
</protein>
<name>A0A438GUA6_VITVI</name>
<evidence type="ECO:0000313" key="3">
    <source>
        <dbReference type="Proteomes" id="UP000288805"/>
    </source>
</evidence>
<feature type="region of interest" description="Disordered" evidence="1">
    <location>
        <begin position="65"/>
        <end position="86"/>
    </location>
</feature>
<proteinExistence type="predicted"/>
<comment type="caution">
    <text evidence="2">The sequence shown here is derived from an EMBL/GenBank/DDBJ whole genome shotgun (WGS) entry which is preliminary data.</text>
</comment>
<reference evidence="2 3" key="1">
    <citation type="journal article" date="2018" name="PLoS Genet.">
        <title>Population sequencing reveals clonal diversity and ancestral inbreeding in the grapevine cultivar Chardonnay.</title>
        <authorList>
            <person name="Roach M.J."/>
            <person name="Johnson D.L."/>
            <person name="Bohlmann J."/>
            <person name="van Vuuren H.J."/>
            <person name="Jones S.J."/>
            <person name="Pretorius I.S."/>
            <person name="Schmidt S.A."/>
            <person name="Borneman A.R."/>
        </authorList>
    </citation>
    <scope>NUCLEOTIDE SEQUENCE [LARGE SCALE GENOMIC DNA]</scope>
    <source>
        <strain evidence="3">cv. Chardonnay</strain>
        <tissue evidence="2">Leaf</tissue>
    </source>
</reference>